<dbReference type="EMBL" id="CP002514">
    <property type="protein sequence ID" value="AEP12006.1"/>
    <property type="molecule type" value="Genomic_DNA"/>
</dbReference>
<evidence type="ECO:0000313" key="1">
    <source>
        <dbReference type="EMBL" id="AEP12006.1"/>
    </source>
</evidence>
<dbReference type="KEGG" id="ctm:Cabther_A1253"/>
<accession>G2LEM3</accession>
<evidence type="ECO:0008006" key="3">
    <source>
        <dbReference type="Google" id="ProtNLM"/>
    </source>
</evidence>
<dbReference type="Proteomes" id="UP000006791">
    <property type="component" value="Chromosome 1"/>
</dbReference>
<protein>
    <recommendedName>
        <fullName evidence="3">TrbI/VirB10 family protein</fullName>
    </recommendedName>
</protein>
<sequence>MTLPAGTALTLELLTPVHTRINAPGDEVIAQLRESVRLADGTLVLPRGTEVRGTIAAVNPARMPQRAARLQMFFDTVITDLGNQPLAAVVVSIDDVGNEARLRADQSGTVSGGHSGRRTVRNAINGGWLGSIGSGIIVLSGGSGAAAAGTLGGGALGGVLLTRGNDIRLPSGTIIRLTLTKPNTFTL</sequence>
<keyword evidence="2" id="KW-1185">Reference proteome</keyword>
<evidence type="ECO:0000313" key="2">
    <source>
        <dbReference type="Proteomes" id="UP000006791"/>
    </source>
</evidence>
<reference evidence="1 2" key="1">
    <citation type="journal article" date="2012" name="Environ. Microbiol.">
        <title>Complete genome of Candidatus Chloracidobacterium thermophilum, a chlorophyll-based photoheterotroph belonging to the phylum Acidobacteria.</title>
        <authorList>
            <person name="Garcia Costas A.M."/>
            <person name="Liu Z."/>
            <person name="Tomsho L.P."/>
            <person name="Schuster S.C."/>
            <person name="Ward D.M."/>
            <person name="Bryant D.A."/>
        </authorList>
    </citation>
    <scope>NUCLEOTIDE SEQUENCE [LARGE SCALE GENOMIC DNA]</scope>
    <source>
        <strain evidence="1 2">B</strain>
    </source>
</reference>
<name>G2LEM3_CHLTF</name>
<gene>
    <name evidence="1" type="ordered locus">Cabther_A1253</name>
</gene>
<dbReference type="HOGENOM" id="CLU_1445271_0_0_0"/>
<organism evidence="1 2">
    <name type="scientific">Chloracidobacterium thermophilum (strain B)</name>
    <dbReference type="NCBI Taxonomy" id="981222"/>
    <lineage>
        <taxon>Bacteria</taxon>
        <taxon>Pseudomonadati</taxon>
        <taxon>Acidobacteriota</taxon>
        <taxon>Terriglobia</taxon>
        <taxon>Terriglobales</taxon>
        <taxon>Acidobacteriaceae</taxon>
        <taxon>Chloracidobacterium</taxon>
    </lineage>
</organism>
<dbReference type="STRING" id="981222.Cabther_A1253"/>
<proteinExistence type="predicted"/>
<dbReference type="AlphaFoldDB" id="G2LEM3"/>